<reference evidence="2" key="1">
    <citation type="submission" date="2015-09" db="EMBL/GenBank/DDBJ databases">
        <authorList>
            <consortium name="Pathogen Informatics"/>
        </authorList>
    </citation>
    <scope>NUCLEOTIDE SEQUENCE [LARGE SCALE GENOMIC DNA]</scope>
    <source>
        <strain evidence="2">Lake Konstanz</strain>
    </source>
</reference>
<dbReference type="Proteomes" id="UP000051952">
    <property type="component" value="Unassembled WGS sequence"/>
</dbReference>
<sequence>MSSPAWSVSRAYYANRREAESVLTSMATGMRRQVSHGFWPAVMSAKTSQMLSPAEFHALHGAPAASYMPFYLEGNNFFETPVCKAQLTMRALERSWSNPLWLRQETVDVLRLKAAPLEAPLGLWLPQCSDTFRPLSSLPPKVQHIILRDLPVNSLLLDTGHVVLALDYLRVLAELGGVTNGIRGGATFTPPMKPASMARPRYTWQQVTPQFGEMFDRAWAIAEPAVARQITVPLGSRSSAREVPPKHPRRRMWVSMRCAATVHSEAYRAFYALPFENITVKTPHHGGLFYNAAQLFPNELLQQKTLDVMARVAEVERKRGNPNVPEGIATSKVASHPFSSHTQVIQAIPDVLEAEGPLCAKLATKRAHIDGVEHAVNYDVQSALPSDSHAQVGAALDHSDDRDDSQNSDLDAMMLFADDDVQHVDVSEEEMNAADLLSGGASDIPLSQNESALEDITIDAVADVDVKHNELLFADQEDSHDDGSLADSDGVAAAAGNRVFIDTAAVHDGDGPLSYHAELEVVQELLLNEKTLGTLGDVEIDEVAAVDIATNHEGLHRFADLEDELLGSTSTLHMTSARQSHSLCPPIVATSNVTLQVAPLPIIGMSYSADPFSTIAATATQTMHEIDESVLPCSTKPFESGGIL</sequence>
<organism evidence="1 2">
    <name type="scientific">Bodo saltans</name>
    <name type="common">Flagellated protozoan</name>
    <dbReference type="NCBI Taxonomy" id="75058"/>
    <lineage>
        <taxon>Eukaryota</taxon>
        <taxon>Discoba</taxon>
        <taxon>Euglenozoa</taxon>
        <taxon>Kinetoplastea</taxon>
        <taxon>Metakinetoplastina</taxon>
        <taxon>Eubodonida</taxon>
        <taxon>Bodonidae</taxon>
        <taxon>Bodo</taxon>
    </lineage>
</organism>
<dbReference type="EMBL" id="CYKH01001400">
    <property type="protein sequence ID" value="CUG86848.1"/>
    <property type="molecule type" value="Genomic_DNA"/>
</dbReference>
<dbReference type="VEuPathDB" id="TriTrypDB:BSAL_07015"/>
<proteinExistence type="predicted"/>
<keyword evidence="2" id="KW-1185">Reference proteome</keyword>
<accession>A0A0S4J5Y0</accession>
<evidence type="ECO:0000313" key="1">
    <source>
        <dbReference type="EMBL" id="CUG86848.1"/>
    </source>
</evidence>
<protein>
    <submittedName>
        <fullName evidence="1">Uncharacterized protein</fullName>
    </submittedName>
</protein>
<dbReference type="AlphaFoldDB" id="A0A0S4J5Y0"/>
<gene>
    <name evidence="1" type="ORF">BSAL_07015</name>
</gene>
<evidence type="ECO:0000313" key="2">
    <source>
        <dbReference type="Proteomes" id="UP000051952"/>
    </source>
</evidence>
<name>A0A0S4J5Y0_BODSA</name>